<evidence type="ECO:0000313" key="4">
    <source>
        <dbReference type="Proteomes" id="UP001501081"/>
    </source>
</evidence>
<dbReference type="InterPro" id="IPR008278">
    <property type="entry name" value="4-PPantetheinyl_Trfase_dom"/>
</dbReference>
<name>A0ABP7P9T3_9SPHI</name>
<gene>
    <name evidence="3" type="ORF">GCM10022246_12780</name>
</gene>
<accession>A0ABP7P9T3</accession>
<dbReference type="RefSeq" id="WP_344765907.1">
    <property type="nucleotide sequence ID" value="NZ_BAABAK010000004.1"/>
</dbReference>
<evidence type="ECO:0000256" key="1">
    <source>
        <dbReference type="ARBA" id="ARBA00022679"/>
    </source>
</evidence>
<protein>
    <recommendedName>
        <fullName evidence="2">4'-phosphopantetheinyl transferase domain-containing protein</fullName>
    </recommendedName>
</protein>
<evidence type="ECO:0000313" key="3">
    <source>
        <dbReference type="EMBL" id="GAA3960956.1"/>
    </source>
</evidence>
<reference evidence="4" key="1">
    <citation type="journal article" date="2019" name="Int. J. Syst. Evol. Microbiol.">
        <title>The Global Catalogue of Microorganisms (GCM) 10K type strain sequencing project: providing services to taxonomists for standard genome sequencing and annotation.</title>
        <authorList>
            <consortium name="The Broad Institute Genomics Platform"/>
            <consortium name="The Broad Institute Genome Sequencing Center for Infectious Disease"/>
            <person name="Wu L."/>
            <person name="Ma J."/>
        </authorList>
    </citation>
    <scope>NUCLEOTIDE SEQUENCE [LARGE SCALE GENOMIC DNA]</scope>
    <source>
        <strain evidence="4">JCM 17338</strain>
    </source>
</reference>
<dbReference type="EMBL" id="BAABAK010000004">
    <property type="protein sequence ID" value="GAA3960956.1"/>
    <property type="molecule type" value="Genomic_DNA"/>
</dbReference>
<keyword evidence="1" id="KW-0808">Transferase</keyword>
<dbReference type="Gene3D" id="3.90.470.20">
    <property type="entry name" value="4'-phosphopantetheinyl transferase domain"/>
    <property type="match status" value="1"/>
</dbReference>
<dbReference type="InterPro" id="IPR037143">
    <property type="entry name" value="4-PPantetheinyl_Trfase_dom_sf"/>
</dbReference>
<evidence type="ECO:0000259" key="2">
    <source>
        <dbReference type="Pfam" id="PF01648"/>
    </source>
</evidence>
<comment type="caution">
    <text evidence="3">The sequence shown here is derived from an EMBL/GenBank/DDBJ whole genome shotgun (WGS) entry which is preliminary data.</text>
</comment>
<keyword evidence="4" id="KW-1185">Reference proteome</keyword>
<sequence length="181" mass="21126">MLGNDVIDLRLAKTQSNWKRSNYLSKVFSLNEQDIIYNSDNADLMVWLMWSMKEAVYKIVNRRTGIRVYDPKAFICGFDLNGSKAKGSVDYFGEKFLTRSEVAQNYVHTLSFKTYASYEKCRIIHAKNCTDYLTLFNRDHNDLFLQTDESGLPEIFRKQAMTHHITTISHHGNFLFIAYLL</sequence>
<feature type="domain" description="4'-phosphopantetheinyl transferase" evidence="2">
    <location>
        <begin position="2"/>
        <end position="70"/>
    </location>
</feature>
<dbReference type="Proteomes" id="UP001501081">
    <property type="component" value="Unassembled WGS sequence"/>
</dbReference>
<dbReference type="Pfam" id="PF01648">
    <property type="entry name" value="ACPS"/>
    <property type="match status" value="1"/>
</dbReference>
<dbReference type="SUPFAM" id="SSF56214">
    <property type="entry name" value="4'-phosphopantetheinyl transferase"/>
    <property type="match status" value="1"/>
</dbReference>
<organism evidence="3 4">
    <name type="scientific">Pedobacter ginsengiterrae</name>
    <dbReference type="NCBI Taxonomy" id="871696"/>
    <lineage>
        <taxon>Bacteria</taxon>
        <taxon>Pseudomonadati</taxon>
        <taxon>Bacteroidota</taxon>
        <taxon>Sphingobacteriia</taxon>
        <taxon>Sphingobacteriales</taxon>
        <taxon>Sphingobacteriaceae</taxon>
        <taxon>Pedobacter</taxon>
    </lineage>
</organism>
<proteinExistence type="predicted"/>